<dbReference type="Proteomes" id="UP000639338">
    <property type="component" value="Unassembled WGS sequence"/>
</dbReference>
<accession>A0A835CW08</accession>
<gene>
    <name evidence="1" type="ORF">HCN44_009410</name>
</gene>
<protein>
    <submittedName>
        <fullName evidence="1">Uncharacterized protein</fullName>
    </submittedName>
</protein>
<dbReference type="EMBL" id="JACMRX010000001">
    <property type="protein sequence ID" value="KAF7998012.1"/>
    <property type="molecule type" value="Genomic_DNA"/>
</dbReference>
<organism evidence="1 2">
    <name type="scientific">Aphidius gifuensis</name>
    <name type="common">Parasitoid wasp</name>
    <dbReference type="NCBI Taxonomy" id="684658"/>
    <lineage>
        <taxon>Eukaryota</taxon>
        <taxon>Metazoa</taxon>
        <taxon>Ecdysozoa</taxon>
        <taxon>Arthropoda</taxon>
        <taxon>Hexapoda</taxon>
        <taxon>Insecta</taxon>
        <taxon>Pterygota</taxon>
        <taxon>Neoptera</taxon>
        <taxon>Endopterygota</taxon>
        <taxon>Hymenoptera</taxon>
        <taxon>Apocrita</taxon>
        <taxon>Ichneumonoidea</taxon>
        <taxon>Braconidae</taxon>
        <taxon>Aphidiinae</taxon>
        <taxon>Aphidius</taxon>
    </lineage>
</organism>
<comment type="caution">
    <text evidence="1">The sequence shown here is derived from an EMBL/GenBank/DDBJ whole genome shotgun (WGS) entry which is preliminary data.</text>
</comment>
<name>A0A835CW08_APHGI</name>
<dbReference type="AlphaFoldDB" id="A0A835CW08"/>
<sequence length="736" mass="85260">MSNTSKQLLNCIDDERKFMKNDCSGKNYLNALRELKIKNTEIVKSLNSCIANNVTTISNNSLKIKTNEFNTCINKKINTEDKIVTEKKINSSVTIKHSTTNDKKLLTLYNNQLSQLESNFSEEKFNVNQKISDTKNQQFNLIKLIKTIYGRNNTCCLNLPQEDINRAAEIAIDRYNKCYKNESSNYNESIISYVKTIKYFSNCFKNNNSSLILKCIDDTSLTDGSNEFKIFNEYVKDYLKSKFNSVTLSLTNCFEKAKINFSSSVTFANLDFDECIMKQQDNNGCHVAIDDVDDTHGTPTISTIKNITSNNTLKNIYELQNTLSVRMASEQWLYLHEFFTATITELKNFVTLSLSDGKNITNCYDIAKKKNIEALVIALDDNTKCLNNHSSSLENLINIIIQIKNHDVQFSNCYKKINKKKEILKCFDENIIFKNEKVKKIYNETVEFLKANTDKYLTPELDECIKNSTSIFNKKFNNLKNDFNQCAKIKTVSNDLVNQNKKKNIVNSTSPMINRKLEYLYTLHFKMLNEMKKKHFEIIQDVKLSITEYSREFVNVIELNGKKNVKCCLDYPDNEINKSTNQIVNKSKVCFDNQESKFKTAVTQVIEKIQTKLSFEMCYKNYSSLQLILSCIDEFEFLSNRHENVYKDIQYELEQNNKLLSSKINYCLDDIIEEHRKSVTSLSIQFDSCINSQIINNTCVDKLLDNSKPKIEVLENKKSINYEMSIARIFFIPRLG</sequence>
<keyword evidence="2" id="KW-1185">Reference proteome</keyword>
<evidence type="ECO:0000313" key="2">
    <source>
        <dbReference type="Proteomes" id="UP000639338"/>
    </source>
</evidence>
<reference evidence="1 2" key="1">
    <citation type="submission" date="2020-08" db="EMBL/GenBank/DDBJ databases">
        <title>Aphidius gifuensis genome sequencing and assembly.</title>
        <authorList>
            <person name="Du Z."/>
        </authorList>
    </citation>
    <scope>NUCLEOTIDE SEQUENCE [LARGE SCALE GENOMIC DNA]</scope>
    <source>
        <strain evidence="1">YNYX2018</strain>
        <tissue evidence="1">Adults</tissue>
    </source>
</reference>
<proteinExistence type="predicted"/>
<evidence type="ECO:0000313" key="1">
    <source>
        <dbReference type="EMBL" id="KAF7998012.1"/>
    </source>
</evidence>